<evidence type="ECO:0000313" key="4">
    <source>
        <dbReference type="Proteomes" id="UP001148299"/>
    </source>
</evidence>
<comment type="caution">
    <text evidence="1">The sequence shown here is derived from an EMBL/GenBank/DDBJ whole genome shotgun (WGS) entry which is preliminary data.</text>
</comment>
<dbReference type="Proteomes" id="UP001147695">
    <property type="component" value="Unassembled WGS sequence"/>
</dbReference>
<gene>
    <name evidence="1" type="ORF">N7452_001208</name>
    <name evidence="2" type="ORF">N7541_003057</name>
</gene>
<evidence type="ECO:0008006" key="5">
    <source>
        <dbReference type="Google" id="ProtNLM"/>
    </source>
</evidence>
<dbReference type="EMBL" id="JAPZBQ010000001">
    <property type="protein sequence ID" value="KAJ5352234.1"/>
    <property type="molecule type" value="Genomic_DNA"/>
</dbReference>
<evidence type="ECO:0000313" key="3">
    <source>
        <dbReference type="Proteomes" id="UP001147695"/>
    </source>
</evidence>
<dbReference type="AlphaFoldDB" id="A0A9W9R4U4"/>
<name>A0A9W9R4U4_PENBR</name>
<keyword evidence="4" id="KW-1185">Reference proteome</keyword>
<reference evidence="1" key="1">
    <citation type="submission" date="2022-12" db="EMBL/GenBank/DDBJ databases">
        <authorList>
            <person name="Petersen C."/>
        </authorList>
    </citation>
    <scope>NUCLEOTIDE SEQUENCE</scope>
    <source>
        <strain evidence="1">IBT 35673</strain>
        <strain evidence="2">IBT 35675</strain>
    </source>
</reference>
<protein>
    <recommendedName>
        <fullName evidence="5">F-box domain-containing protein</fullName>
    </recommendedName>
</protein>
<organism evidence="1 3">
    <name type="scientific">Penicillium brevicompactum</name>
    <dbReference type="NCBI Taxonomy" id="5074"/>
    <lineage>
        <taxon>Eukaryota</taxon>
        <taxon>Fungi</taxon>
        <taxon>Dikarya</taxon>
        <taxon>Ascomycota</taxon>
        <taxon>Pezizomycotina</taxon>
        <taxon>Eurotiomycetes</taxon>
        <taxon>Eurotiomycetidae</taxon>
        <taxon>Eurotiales</taxon>
        <taxon>Aspergillaceae</taxon>
        <taxon>Penicillium</taxon>
    </lineage>
</organism>
<reference evidence="1" key="2">
    <citation type="journal article" date="2023" name="IMA Fungus">
        <title>Comparative genomic study of the Penicillium genus elucidates a diverse pangenome and 15 lateral gene transfer events.</title>
        <authorList>
            <person name="Petersen C."/>
            <person name="Sorensen T."/>
            <person name="Nielsen M.R."/>
            <person name="Sondergaard T.E."/>
            <person name="Sorensen J.L."/>
            <person name="Fitzpatrick D.A."/>
            <person name="Frisvad J.C."/>
            <person name="Nielsen K.L."/>
        </authorList>
    </citation>
    <scope>NUCLEOTIDE SEQUENCE</scope>
    <source>
        <strain evidence="1">IBT 35673</strain>
        <strain evidence="2">IBT 35675</strain>
    </source>
</reference>
<proteinExistence type="predicted"/>
<evidence type="ECO:0000313" key="2">
    <source>
        <dbReference type="EMBL" id="KAJ5362213.1"/>
    </source>
</evidence>
<sequence>MAATKVLLIPELLEEILLDLDMTTLLVSAQRVNRLWFDVISQSKRLQQALFFTPINPALKPSLAYSKPKTSPLRGHSPYHKEIVSTLNPLLEKHFGPVFFSSGNSPCILNKNNFSKSLEWGPDYRDEDGMPSKTLSRHKAFTRAGASWRRMLVSQPAPPALGFVWWEHRSRLQNVYEYIIRKSRCSSPPSSACSASSASSVSSLSSSSSASSTDSSESLPLSETGLRFGSLYDLVQDQTSATLNLGFYVGWGNYIPVGSEVASLSEEILKETSVVVQFFPDVRSEGGDLADVKTWDNTFRSEDFQLPDSELVDKAVFEYGL</sequence>
<evidence type="ECO:0000313" key="1">
    <source>
        <dbReference type="EMBL" id="KAJ5352234.1"/>
    </source>
</evidence>
<dbReference type="OrthoDB" id="3800738at2759"/>
<dbReference type="Proteomes" id="UP001148299">
    <property type="component" value="Unassembled WGS sequence"/>
</dbReference>
<dbReference type="EMBL" id="JAPZBR010000002">
    <property type="protein sequence ID" value="KAJ5362213.1"/>
    <property type="molecule type" value="Genomic_DNA"/>
</dbReference>
<accession>A0A9W9R4U4</accession>